<dbReference type="EMBL" id="CP002583">
    <property type="protein sequence ID" value="ADZ92030.1"/>
    <property type="molecule type" value="Genomic_DNA"/>
</dbReference>
<keyword evidence="1" id="KW-0812">Transmembrane</keyword>
<keyword evidence="3" id="KW-1185">Reference proteome</keyword>
<organism evidence="2 3">
    <name type="scientific">Marinomonas mediterranea (strain ATCC 700492 / JCM 21426 / NBRC 103028 / MMB-1)</name>
    <dbReference type="NCBI Taxonomy" id="717774"/>
    <lineage>
        <taxon>Bacteria</taxon>
        <taxon>Pseudomonadati</taxon>
        <taxon>Pseudomonadota</taxon>
        <taxon>Gammaproteobacteria</taxon>
        <taxon>Oceanospirillales</taxon>
        <taxon>Oceanospirillaceae</taxon>
        <taxon>Marinomonas</taxon>
    </lineage>
</organism>
<dbReference type="STRING" id="717774.Marme_2807"/>
<gene>
    <name evidence="2" type="ordered locus">Marme_2807</name>
</gene>
<protein>
    <submittedName>
        <fullName evidence="2">Uncharacterized protein</fullName>
    </submittedName>
</protein>
<dbReference type="KEGG" id="mme:Marme_2807"/>
<feature type="transmembrane region" description="Helical" evidence="1">
    <location>
        <begin position="6"/>
        <end position="24"/>
    </location>
</feature>
<name>F2JZ52_MARM1</name>
<dbReference type="Proteomes" id="UP000001062">
    <property type="component" value="Chromosome"/>
</dbReference>
<dbReference type="AlphaFoldDB" id="F2JZ52"/>
<evidence type="ECO:0000256" key="1">
    <source>
        <dbReference type="SAM" id="Phobius"/>
    </source>
</evidence>
<keyword evidence="1" id="KW-0472">Membrane</keyword>
<dbReference type="PATRIC" id="fig|717774.3.peg.2889"/>
<evidence type="ECO:0000313" key="3">
    <source>
        <dbReference type="Proteomes" id="UP000001062"/>
    </source>
</evidence>
<sequence length="37" mass="4103">MEFGIGIFFGVILAVIVIYGCELFPKVDHDTHDDGFS</sequence>
<accession>F2JZ52</accession>
<keyword evidence="1" id="KW-1133">Transmembrane helix</keyword>
<reference evidence="2 3" key="1">
    <citation type="journal article" date="2012" name="Stand. Genomic Sci.">
        <title>Complete genome sequence of the melanogenic marine bacterium Marinomonas mediterranea type strain (MMB-1(T)).</title>
        <authorList>
            <person name="Lucas-Elio P."/>
            <person name="Goodwin L."/>
            <person name="Woyke T."/>
            <person name="Pitluck S."/>
            <person name="Nolan M."/>
            <person name="Kyrpides N.C."/>
            <person name="Detter J.C."/>
            <person name="Copeland A."/>
            <person name="Teshima H."/>
            <person name="Bruce D."/>
            <person name="Detter C."/>
            <person name="Tapia R."/>
            <person name="Han S."/>
            <person name="Land M.L."/>
            <person name="Ivanova N."/>
            <person name="Mikhailova N."/>
            <person name="Johnston A.W."/>
            <person name="Sanchez-Amat A."/>
        </authorList>
    </citation>
    <scope>NUCLEOTIDE SEQUENCE [LARGE SCALE GENOMIC DNA]</scope>
    <source>
        <strain evidence="3">ATCC 700492 / JCM 21426 / NBRC 103028 / MMB-1</strain>
    </source>
</reference>
<dbReference type="HOGENOM" id="CLU_3345675_0_0_6"/>
<proteinExistence type="predicted"/>
<evidence type="ECO:0000313" key="2">
    <source>
        <dbReference type="EMBL" id="ADZ92030.1"/>
    </source>
</evidence>